<proteinExistence type="predicted"/>
<dbReference type="InterPro" id="IPR038717">
    <property type="entry name" value="Tc1-like_DDE_dom"/>
</dbReference>
<dbReference type="Proteomes" id="UP001150062">
    <property type="component" value="Unassembled WGS sequence"/>
</dbReference>
<name>A0ABQ8Y364_9EUKA</name>
<feature type="domain" description="Tc1-like transposase DDE" evidence="1">
    <location>
        <begin position="207"/>
        <end position="346"/>
    </location>
</feature>
<dbReference type="Pfam" id="PF13358">
    <property type="entry name" value="DDE_3"/>
    <property type="match status" value="1"/>
</dbReference>
<comment type="caution">
    <text evidence="2">The sequence shown here is derived from an EMBL/GenBank/DDBJ whole genome shotgun (WGS) entry which is preliminary data.</text>
</comment>
<dbReference type="EMBL" id="JAOAOG010000227">
    <property type="protein sequence ID" value="KAJ6239257.1"/>
    <property type="molecule type" value="Genomic_DNA"/>
</dbReference>
<dbReference type="PANTHER" id="PTHR46564:SF1">
    <property type="entry name" value="TRANSPOSASE"/>
    <property type="match status" value="1"/>
</dbReference>
<keyword evidence="3" id="KW-1185">Reference proteome</keyword>
<organism evidence="2 3">
    <name type="scientific">Anaeramoeba flamelloides</name>
    <dbReference type="NCBI Taxonomy" id="1746091"/>
    <lineage>
        <taxon>Eukaryota</taxon>
        <taxon>Metamonada</taxon>
        <taxon>Anaeramoebidae</taxon>
        <taxon>Anaeramoeba</taxon>
    </lineage>
</organism>
<reference evidence="2" key="1">
    <citation type="submission" date="2022-08" db="EMBL/GenBank/DDBJ databases">
        <title>Novel sulfate-reducing endosymbionts in the free-living metamonad Anaeramoeba.</title>
        <authorList>
            <person name="Jerlstrom-Hultqvist J."/>
            <person name="Cepicka I."/>
            <person name="Gallot-Lavallee L."/>
            <person name="Salas-Leiva D."/>
            <person name="Curtis B.A."/>
            <person name="Zahonova K."/>
            <person name="Pipaliya S."/>
            <person name="Dacks J."/>
            <person name="Roger A.J."/>
        </authorList>
    </citation>
    <scope>NUCLEOTIDE SEQUENCE</scope>
    <source>
        <strain evidence="2">Schooner1</strain>
    </source>
</reference>
<accession>A0ABQ8Y364</accession>
<evidence type="ECO:0000313" key="2">
    <source>
        <dbReference type="EMBL" id="KAJ6239257.1"/>
    </source>
</evidence>
<evidence type="ECO:0000313" key="3">
    <source>
        <dbReference type="Proteomes" id="UP001150062"/>
    </source>
</evidence>
<dbReference type="PANTHER" id="PTHR46564">
    <property type="entry name" value="TRANSPOSASE"/>
    <property type="match status" value="1"/>
</dbReference>
<dbReference type="InterPro" id="IPR036397">
    <property type="entry name" value="RNaseH_sf"/>
</dbReference>
<sequence>MKKVNDNFGIYFDGKKYSFEIVSRVLLDTIGYLVGSSSFQTQTEIAKVNRVSDSYVTKLKKEICFVLNYLYDGRKIGLNNSLTKVYLEDLIVETFLILIEFKTTNFREYLTLEKLERIKLISDLIVEKLEKDCSLYLIEIKDLLKKENNITISTSSIHNYLNKYIKWSNKKILYYHPNRFTERNFEERIGYINIISNAIQTFGIKNIHFMDETGFKRNRRNNGWSLVGTRTMKCDTRRINPKWNMFCMINSTGIETFRLLNHSSKGIDHAMFMLHDVLPIIIEHDNYPSVIVMDNHPIHKWCENWLSNYFKEFNCHIIYMPVYSPDLNPIEEVFGVLKHYLKNHRDIWGFSPKLSICKSILNFNLKQTCFKYIKKIFHFQN</sequence>
<evidence type="ECO:0000259" key="1">
    <source>
        <dbReference type="Pfam" id="PF13358"/>
    </source>
</evidence>
<gene>
    <name evidence="2" type="ORF">M0813_25309</name>
</gene>
<dbReference type="Gene3D" id="3.30.420.10">
    <property type="entry name" value="Ribonuclease H-like superfamily/Ribonuclease H"/>
    <property type="match status" value="1"/>
</dbReference>
<protein>
    <submittedName>
        <fullName evidence="2">Integrase protein-related</fullName>
    </submittedName>
</protein>